<protein>
    <submittedName>
        <fullName evidence="6">Regulatory protein TetR</fullName>
    </submittedName>
</protein>
<dbReference type="Proteomes" id="UP000002484">
    <property type="component" value="Chromosome"/>
</dbReference>
<keyword evidence="1" id="KW-0805">Transcription regulation</keyword>
<gene>
    <name evidence="6" type="ordered locus">FraEuI1c_5979</name>
</gene>
<dbReference type="OrthoDB" id="3186364at2"/>
<feature type="DNA-binding region" description="H-T-H motif" evidence="4">
    <location>
        <begin position="45"/>
        <end position="64"/>
    </location>
</feature>
<feature type="domain" description="HTH tetR-type" evidence="5">
    <location>
        <begin position="22"/>
        <end position="82"/>
    </location>
</feature>
<evidence type="ECO:0000256" key="4">
    <source>
        <dbReference type="PROSITE-ProRule" id="PRU00335"/>
    </source>
</evidence>
<dbReference type="Pfam" id="PF00440">
    <property type="entry name" value="TetR_N"/>
    <property type="match status" value="1"/>
</dbReference>
<dbReference type="PRINTS" id="PR00455">
    <property type="entry name" value="HTHTETR"/>
</dbReference>
<dbReference type="STRING" id="298654.FraEuI1c_5979"/>
<dbReference type="HOGENOM" id="CLU_083278_0_0_11"/>
<organism evidence="6 7">
    <name type="scientific">Pseudofrankia inefficax (strain DSM 45817 / CECT 9037 / DDB 130130 / EuI1c)</name>
    <name type="common">Frankia inefficax</name>
    <dbReference type="NCBI Taxonomy" id="298654"/>
    <lineage>
        <taxon>Bacteria</taxon>
        <taxon>Bacillati</taxon>
        <taxon>Actinomycetota</taxon>
        <taxon>Actinomycetes</taxon>
        <taxon>Frankiales</taxon>
        <taxon>Frankiaceae</taxon>
        <taxon>Pseudofrankia</taxon>
    </lineage>
</organism>
<sequence length="199" mass="21794">MSFVASTTRSRSGTRLAEIRHTPAQVRVITAAYGLFAEYGVAGTSLQMIADSMGVTKAAVYHQFKTKDEIVVATADHELVALEAAVEDAEAAPDRVEARRALLRQLVDFSVRSRAQVRAWQGDPAMMRVLARHEPFSGLTRRMFALLVDDDSETEWSIPAAMLAAAITAVGQPALAALDPNILRDRVFHYACRLLDLPD</sequence>
<accession>E3IZP5</accession>
<dbReference type="EMBL" id="CP002299">
    <property type="protein sequence ID" value="ADP83963.1"/>
    <property type="molecule type" value="Genomic_DNA"/>
</dbReference>
<dbReference type="InterPro" id="IPR050109">
    <property type="entry name" value="HTH-type_TetR-like_transc_reg"/>
</dbReference>
<evidence type="ECO:0000313" key="7">
    <source>
        <dbReference type="Proteomes" id="UP000002484"/>
    </source>
</evidence>
<reference evidence="6 7" key="1">
    <citation type="submission" date="2010-10" db="EMBL/GenBank/DDBJ databases">
        <title>Complete sequence of Frankia sp. EuI1c.</title>
        <authorList>
            <consortium name="US DOE Joint Genome Institute"/>
            <person name="Lucas S."/>
            <person name="Copeland A."/>
            <person name="Lapidus A."/>
            <person name="Cheng J.-F."/>
            <person name="Bruce D."/>
            <person name="Goodwin L."/>
            <person name="Pitluck S."/>
            <person name="Chertkov O."/>
            <person name="Detter J.C."/>
            <person name="Han C."/>
            <person name="Tapia R."/>
            <person name="Land M."/>
            <person name="Hauser L."/>
            <person name="Jeffries C."/>
            <person name="Kyrpides N."/>
            <person name="Ivanova N."/>
            <person name="Mikhailova N."/>
            <person name="Beauchemin N."/>
            <person name="Sen A."/>
            <person name="Sur S.A."/>
            <person name="Gtari M."/>
            <person name="Wall L."/>
            <person name="Tisa L."/>
            <person name="Woyke T."/>
        </authorList>
    </citation>
    <scope>NUCLEOTIDE SEQUENCE [LARGE SCALE GENOMIC DNA]</scope>
    <source>
        <strain evidence="7">DSM 45817 / CECT 9037 / EuI1c</strain>
    </source>
</reference>
<evidence type="ECO:0000256" key="1">
    <source>
        <dbReference type="ARBA" id="ARBA00023015"/>
    </source>
</evidence>
<dbReference type="eggNOG" id="COG1309">
    <property type="taxonomic scope" value="Bacteria"/>
</dbReference>
<dbReference type="RefSeq" id="WP_013427081.1">
    <property type="nucleotide sequence ID" value="NC_014666.1"/>
</dbReference>
<evidence type="ECO:0000256" key="3">
    <source>
        <dbReference type="ARBA" id="ARBA00023163"/>
    </source>
</evidence>
<dbReference type="GO" id="GO:0000976">
    <property type="term" value="F:transcription cis-regulatory region binding"/>
    <property type="evidence" value="ECO:0007669"/>
    <property type="project" value="TreeGrafter"/>
</dbReference>
<dbReference type="GO" id="GO:0003700">
    <property type="term" value="F:DNA-binding transcription factor activity"/>
    <property type="evidence" value="ECO:0007669"/>
    <property type="project" value="TreeGrafter"/>
</dbReference>
<keyword evidence="7" id="KW-1185">Reference proteome</keyword>
<dbReference type="InParanoid" id="E3IZP5"/>
<dbReference type="Gene3D" id="1.10.357.10">
    <property type="entry name" value="Tetracycline Repressor, domain 2"/>
    <property type="match status" value="1"/>
</dbReference>
<keyword evidence="2 4" id="KW-0238">DNA-binding</keyword>
<dbReference type="PROSITE" id="PS50977">
    <property type="entry name" value="HTH_TETR_2"/>
    <property type="match status" value="1"/>
</dbReference>
<keyword evidence="3" id="KW-0804">Transcription</keyword>
<dbReference type="InterPro" id="IPR009057">
    <property type="entry name" value="Homeodomain-like_sf"/>
</dbReference>
<evidence type="ECO:0000256" key="2">
    <source>
        <dbReference type="ARBA" id="ARBA00023125"/>
    </source>
</evidence>
<evidence type="ECO:0000259" key="5">
    <source>
        <dbReference type="PROSITE" id="PS50977"/>
    </source>
</evidence>
<dbReference type="InterPro" id="IPR001647">
    <property type="entry name" value="HTH_TetR"/>
</dbReference>
<dbReference type="PANTHER" id="PTHR30055:SF234">
    <property type="entry name" value="HTH-TYPE TRANSCRIPTIONAL REGULATOR BETI"/>
    <property type="match status" value="1"/>
</dbReference>
<dbReference type="SUPFAM" id="SSF46689">
    <property type="entry name" value="Homeodomain-like"/>
    <property type="match status" value="1"/>
</dbReference>
<proteinExistence type="predicted"/>
<dbReference type="KEGG" id="fri:FraEuI1c_5979"/>
<evidence type="ECO:0000313" key="6">
    <source>
        <dbReference type="EMBL" id="ADP83963.1"/>
    </source>
</evidence>
<name>E3IZP5_PSEI1</name>
<dbReference type="AlphaFoldDB" id="E3IZP5"/>
<dbReference type="PANTHER" id="PTHR30055">
    <property type="entry name" value="HTH-TYPE TRANSCRIPTIONAL REGULATOR RUTR"/>
    <property type="match status" value="1"/>
</dbReference>